<feature type="transmembrane region" description="Helical" evidence="1">
    <location>
        <begin position="7"/>
        <end position="27"/>
    </location>
</feature>
<evidence type="ECO:0000313" key="2">
    <source>
        <dbReference type="EMBL" id="ALS74066.1"/>
    </source>
</evidence>
<dbReference type="RefSeq" id="WP_058380774.1">
    <property type="nucleotide sequence ID" value="NZ_CP013659.2"/>
</dbReference>
<sequence length="94" mass="10869">MKLTIVLLRFVYLPIAGLFILPVSYWFAAGFISEYGPEAPEILFPLWLIPAAVFLLGVVIQCWRKYFWLGIGITVFSFVLFFTDIIPYRAIDLF</sequence>
<protein>
    <submittedName>
        <fullName evidence="2">Uncharacterized protein</fullName>
    </submittedName>
</protein>
<keyword evidence="1" id="KW-0812">Transmembrane</keyword>
<organism evidence="2 3">
    <name type="scientific">Planococcus rifietoensis</name>
    <dbReference type="NCBI Taxonomy" id="200991"/>
    <lineage>
        <taxon>Bacteria</taxon>
        <taxon>Bacillati</taxon>
        <taxon>Bacillota</taxon>
        <taxon>Bacilli</taxon>
        <taxon>Bacillales</taxon>
        <taxon>Caryophanaceae</taxon>
        <taxon>Planococcus</taxon>
    </lineage>
</organism>
<accession>A0A0U2J6J3</accession>
<dbReference type="KEGG" id="prt:AUC31_01825"/>
<dbReference type="AlphaFoldDB" id="A0A0U2J6J3"/>
<proteinExistence type="predicted"/>
<dbReference type="OrthoDB" id="2453349at2"/>
<feature type="transmembrane region" description="Helical" evidence="1">
    <location>
        <begin position="42"/>
        <end position="60"/>
    </location>
</feature>
<gene>
    <name evidence="2" type="ORF">AUC31_01825</name>
</gene>
<feature type="transmembrane region" description="Helical" evidence="1">
    <location>
        <begin position="67"/>
        <end position="88"/>
    </location>
</feature>
<evidence type="ECO:0000256" key="1">
    <source>
        <dbReference type="SAM" id="Phobius"/>
    </source>
</evidence>
<dbReference type="EMBL" id="CP013659">
    <property type="protein sequence ID" value="ALS74066.1"/>
    <property type="molecule type" value="Genomic_DNA"/>
</dbReference>
<name>A0A0U2J6J3_9BACL</name>
<keyword evidence="3" id="KW-1185">Reference proteome</keyword>
<reference evidence="2" key="1">
    <citation type="submission" date="2016-01" db="EMBL/GenBank/DDBJ databases">
        <title>Complete genome of Planococcus rifietoensis type strain M8.</title>
        <authorList>
            <person name="See-Too W.S."/>
        </authorList>
    </citation>
    <scope>NUCLEOTIDE SEQUENCE [LARGE SCALE GENOMIC DNA]</scope>
    <source>
        <strain evidence="2">M8</strain>
    </source>
</reference>
<dbReference type="Proteomes" id="UP000067683">
    <property type="component" value="Chromosome"/>
</dbReference>
<evidence type="ECO:0000313" key="3">
    <source>
        <dbReference type="Proteomes" id="UP000067683"/>
    </source>
</evidence>
<keyword evidence="1" id="KW-0472">Membrane</keyword>
<keyword evidence="1" id="KW-1133">Transmembrane helix</keyword>